<gene>
    <name evidence="2" type="ORF">M1O15_02995</name>
</gene>
<comment type="caution">
    <text evidence="2">The sequence shown here is derived from an EMBL/GenBank/DDBJ whole genome shotgun (WGS) entry which is preliminary data.</text>
</comment>
<keyword evidence="3" id="KW-1185">Reference proteome</keyword>
<sequence>MAQHSLARSRVCGDCDGFPVVHITTGTATPDGQRRTVSATCPTCHGTGHRPATPRTSVEVTV</sequence>
<evidence type="ECO:0008006" key="4">
    <source>
        <dbReference type="Google" id="ProtNLM"/>
    </source>
</evidence>
<evidence type="ECO:0000313" key="3">
    <source>
        <dbReference type="Proteomes" id="UP001522868"/>
    </source>
</evidence>
<accession>A0ABT0I508</accession>
<reference evidence="2 3" key="1">
    <citation type="submission" date="2022-04" db="EMBL/GenBank/DDBJ databases">
        <title>Streptomyces sp. nov. LCR6-01 isolated from Lichen of Dirinaria sp.</title>
        <authorList>
            <person name="Kanchanasin P."/>
            <person name="Tanasupawat S."/>
            <person name="Phongsopitanun W."/>
        </authorList>
    </citation>
    <scope>NUCLEOTIDE SEQUENCE [LARGE SCALE GENOMIC DNA]</scope>
    <source>
        <strain evidence="2 3">LCR6-01</strain>
    </source>
</reference>
<evidence type="ECO:0000313" key="2">
    <source>
        <dbReference type="EMBL" id="MCK8676398.1"/>
    </source>
</evidence>
<dbReference type="EMBL" id="JALPTH010000002">
    <property type="protein sequence ID" value="MCK8676398.1"/>
    <property type="molecule type" value="Genomic_DNA"/>
</dbReference>
<proteinExistence type="predicted"/>
<name>A0ABT0I508_9ACTN</name>
<dbReference type="RefSeq" id="WP_248631576.1">
    <property type="nucleotide sequence ID" value="NZ_JALPTH010000002.1"/>
</dbReference>
<organism evidence="2 3">
    <name type="scientific">Streptomyces lichenis</name>
    <dbReference type="NCBI Taxonomy" id="2306967"/>
    <lineage>
        <taxon>Bacteria</taxon>
        <taxon>Bacillati</taxon>
        <taxon>Actinomycetota</taxon>
        <taxon>Actinomycetes</taxon>
        <taxon>Kitasatosporales</taxon>
        <taxon>Streptomycetaceae</taxon>
        <taxon>Streptomyces</taxon>
    </lineage>
</organism>
<evidence type="ECO:0000256" key="1">
    <source>
        <dbReference type="SAM" id="MobiDB-lite"/>
    </source>
</evidence>
<protein>
    <recommendedName>
        <fullName evidence="4">Molecular chaperone DnaJ</fullName>
    </recommendedName>
</protein>
<feature type="region of interest" description="Disordered" evidence="1">
    <location>
        <begin position="40"/>
        <end position="62"/>
    </location>
</feature>
<dbReference type="Proteomes" id="UP001522868">
    <property type="component" value="Unassembled WGS sequence"/>
</dbReference>